<dbReference type="GO" id="GO:0000793">
    <property type="term" value="C:condensed chromosome"/>
    <property type="evidence" value="ECO:0007669"/>
    <property type="project" value="TreeGrafter"/>
</dbReference>
<evidence type="ECO:0000256" key="4">
    <source>
        <dbReference type="ARBA" id="ARBA00023242"/>
    </source>
</evidence>
<dbReference type="Pfam" id="PF14631">
    <property type="entry name" value="FancD2"/>
    <property type="match status" value="2"/>
</dbReference>
<feature type="region of interest" description="Disordered" evidence="6">
    <location>
        <begin position="1459"/>
        <end position="1498"/>
    </location>
</feature>
<dbReference type="GO" id="GO:0070182">
    <property type="term" value="F:DNA polymerase binding"/>
    <property type="evidence" value="ECO:0007669"/>
    <property type="project" value="TreeGrafter"/>
</dbReference>
<evidence type="ECO:0000256" key="2">
    <source>
        <dbReference type="ARBA" id="ARBA00022499"/>
    </source>
</evidence>
<keyword evidence="8" id="KW-1185">Reference proteome</keyword>
<comment type="subcellular location">
    <subcellularLocation>
        <location evidence="1">Nucleus</location>
    </subcellularLocation>
</comment>
<sequence length="1571" mass="175795">MVFLHQQIPSRKRPASSSFVPPMPPPKSSKPSTTNPTPNDVVETPAIDKMASILADAGCTLLNHSGPPCLPSDPHKLRRHLHRTFSSSENAPALLSDFLSGLSTYINSSKNLRRILTASGRSESLIRHLLLVPSIQLQIQDMLLEKLPEYFHVYPEHSGPSLSLEDDIARLIINHFRWLDFIVDPNALAEKLMLVLSICPLHLKKEIIGSLPEIIGDQNNQTVVQSLEKLLQEDSAVVVPVLDSFSNLNLDPLLQEQVITIALSCIRTIDAEHMPYLLRFLLLSATLSNARRIISQIRQQLKFVGVSNYRTSEKSKLKGKSRVDNTEASILDALRSSLRFKNILCQEILKELNSFEKPQDHKVIDIWLLMLIYMNGESLQRSIEKVFKKKIIEDCIQEAMFDQCIHGQKELVQDYFLSFISLSEYLLACKEPKAREFGIHMYVCLFEEFADTYSRQEVLGSLVTHVGSSVGFEVSSALETMALLASKYSQQLIPLSSHINGILDYLEGFSVENLHKVYEIFGHLALLARSSADSYGSSFANELLMIVRKQVSHPELNYKKMGLVGILKMVSCLGDATDVTCSSSSQKSNCDEALELLKIALDSCKQLPLPLIMFYDELTEMVDYKTLHPTVMEWIGKHVGEFEPLFLSDLDGGNLAVKDSYCGLEGELWMNLDGDISPICLNILPLASSSSQSASSLQVLPANFLLLSAIERLTNQGSLGGIDALLGCPLHLPSSKYFFGSEWKSLTGKQKQILCASLYYAANWIRELLNAFCTQVTGIFEFTSQATKEDIISKLLKRLRNLLFLESLLNNCIGRYSLSLPELHPYVDVYRSSALNQPHRMGHFEKKLDHKKKHEETSPSGTRTNKKTSKKTTSDTNQKLRQPTLLDVLEKAGVLPGQDVPNEDSSGLSTKGRSYESSEKNSHDSDEASSIEISAVGKAIEAQRINFRPLLVHCYAILTFSKSEASCCIDAAAELPLYLYLLRDLHYKLDFFTPGKQLWGRCLSAPVGFTRLTVDGFLSKIKPLFPSIKRHFDSAVLLLKEGDETCEEHWNIQSTFAGNPNIPNLVLSKSAVSTSLFKEVLHCFSAILNLPGIQTDKSALSCLLEAFQPTEIPDSLMADIQPNLSPGTTEYLYLGAYAFFEGVLDIACSFSFMLASESLFTLESVVTSIQKFISKLEGNSKNVHSEFIQEVLPTLRSKLGISAQNILRHSWDNENLENGWKRKGETVQKILRIYLDSSNSTSDLLDKLACSILPQALCERIGEDDHHGFPSLSSGTFVVWYKILHEENLAVLNKLVKQAVLLKKTSTRAQPETIEKLLSKLQQSVNVVVSLVNLCKTCAKVTLHAMAVGYGGKFVDSFLKVFDFLESHFQVHNEHIIHLVLELQKATRTIQTLCSEAKSLRQTSITRKIPATKRSMERFLFCVKALLHTTSNGSSFWMGNLKHKDLKGQVVSSQVYVDSEDDQVDEEPAEAADEEPAEAADEEPAEAADEGQPKLVVKTQPKLLMKSQPKLLMKSKPKLLMKSKPKLLMKSQPKLLMKSKPKLLMIIHLLVLLVKRTEKQNEKCTWELYAY</sequence>
<evidence type="ECO:0000313" key="7">
    <source>
        <dbReference type="EMBL" id="PQM34521.1"/>
    </source>
</evidence>
<dbReference type="GO" id="GO:0031573">
    <property type="term" value="P:mitotic intra-S DNA damage checkpoint signaling"/>
    <property type="evidence" value="ECO:0007669"/>
    <property type="project" value="TreeGrafter"/>
</dbReference>
<feature type="region of interest" description="Disordered" evidence="6">
    <location>
        <begin position="895"/>
        <end position="928"/>
    </location>
</feature>
<comment type="caution">
    <text evidence="7">The sequence shown here is derived from an EMBL/GenBank/DDBJ whole genome shotgun (WGS) entry which is preliminary data.</text>
</comment>
<gene>
    <name evidence="7" type="ORF">Pyn_38380</name>
</gene>
<dbReference type="STRING" id="2094558.A0A314UB14"/>
<dbReference type="OrthoDB" id="27031at2759"/>
<dbReference type="GO" id="GO:0005634">
    <property type="term" value="C:nucleus"/>
    <property type="evidence" value="ECO:0007669"/>
    <property type="project" value="UniProtKB-SubCell"/>
</dbReference>
<accession>A0A314UB14</accession>
<feature type="compositionally biased region" description="Basic and acidic residues" evidence="6">
    <location>
        <begin position="913"/>
        <end position="926"/>
    </location>
</feature>
<feature type="compositionally biased region" description="Low complexity" evidence="6">
    <location>
        <begin position="29"/>
        <end position="38"/>
    </location>
</feature>
<evidence type="ECO:0000313" key="8">
    <source>
        <dbReference type="Proteomes" id="UP000250321"/>
    </source>
</evidence>
<dbReference type="GO" id="GO:0036297">
    <property type="term" value="P:interstrand cross-link repair"/>
    <property type="evidence" value="ECO:0007669"/>
    <property type="project" value="TreeGrafter"/>
</dbReference>
<evidence type="ECO:0000256" key="6">
    <source>
        <dbReference type="SAM" id="MobiDB-lite"/>
    </source>
</evidence>
<dbReference type="SUPFAM" id="SSF48371">
    <property type="entry name" value="ARM repeat"/>
    <property type="match status" value="1"/>
</dbReference>
<keyword evidence="2" id="KW-1017">Isopeptide bond</keyword>
<dbReference type="GO" id="GO:1990918">
    <property type="term" value="P:double-strand break repair involved in meiotic recombination"/>
    <property type="evidence" value="ECO:0007669"/>
    <property type="project" value="TreeGrafter"/>
</dbReference>
<dbReference type="InterPro" id="IPR029448">
    <property type="entry name" value="FANCD2"/>
</dbReference>
<protein>
    <submittedName>
        <fullName evidence="7">Fanconi anemia group D2 protein homolog</fullName>
    </submittedName>
</protein>
<keyword evidence="4" id="KW-0539">Nucleus</keyword>
<keyword evidence="3" id="KW-0832">Ubl conjugation</keyword>
<dbReference type="GO" id="GO:0007129">
    <property type="term" value="P:homologous chromosome pairing at meiosis"/>
    <property type="evidence" value="ECO:0007669"/>
    <property type="project" value="TreeGrafter"/>
</dbReference>
<evidence type="ECO:0000256" key="1">
    <source>
        <dbReference type="ARBA" id="ARBA00004123"/>
    </source>
</evidence>
<feature type="region of interest" description="Disordered" evidence="6">
    <location>
        <begin position="1"/>
        <end position="42"/>
    </location>
</feature>
<dbReference type="PANTHER" id="PTHR32086:SF0">
    <property type="entry name" value="FANCONI ANEMIA GROUP D2 PROTEIN"/>
    <property type="match status" value="1"/>
</dbReference>
<dbReference type="EMBL" id="PJQY01003803">
    <property type="protein sequence ID" value="PQM34521.1"/>
    <property type="molecule type" value="Genomic_DNA"/>
</dbReference>
<proteinExistence type="inferred from homology"/>
<dbReference type="PANTHER" id="PTHR32086">
    <property type="entry name" value="FANCONI ANEMIA GROUP D2 PROTEIN"/>
    <property type="match status" value="1"/>
</dbReference>
<feature type="compositionally biased region" description="Polar residues" evidence="6">
    <location>
        <begin position="903"/>
        <end position="912"/>
    </location>
</feature>
<dbReference type="Proteomes" id="UP000250321">
    <property type="component" value="Unassembled WGS sequence"/>
</dbReference>
<reference evidence="7 8" key="1">
    <citation type="submission" date="2018-02" db="EMBL/GenBank/DDBJ databases">
        <title>Draft genome of wild Prunus yedoensis var. nudiflora.</title>
        <authorList>
            <person name="Baek S."/>
            <person name="Kim J.-H."/>
            <person name="Choi K."/>
            <person name="Kim G.-B."/>
            <person name="Cho A."/>
            <person name="Jang H."/>
            <person name="Shin C.-H."/>
            <person name="Yu H.-J."/>
            <person name="Mun J.-H."/>
        </authorList>
    </citation>
    <scope>NUCLEOTIDE SEQUENCE [LARGE SCALE GENOMIC DNA]</scope>
    <source>
        <strain evidence="8">cv. Jeju island</strain>
        <tissue evidence="7">Leaf</tissue>
    </source>
</reference>
<feature type="region of interest" description="Disordered" evidence="6">
    <location>
        <begin position="843"/>
        <end position="882"/>
    </location>
</feature>
<name>A0A314UB14_PRUYE</name>
<evidence type="ECO:0000256" key="3">
    <source>
        <dbReference type="ARBA" id="ARBA00022843"/>
    </source>
</evidence>
<evidence type="ECO:0000256" key="5">
    <source>
        <dbReference type="ARBA" id="ARBA00093456"/>
    </source>
</evidence>
<comment type="similarity">
    <text evidence="5">Belongs to the Fanconi anemia protein FANCD2 family.</text>
</comment>
<organism evidence="7 8">
    <name type="scientific">Prunus yedoensis var. nudiflora</name>
    <dbReference type="NCBI Taxonomy" id="2094558"/>
    <lineage>
        <taxon>Eukaryota</taxon>
        <taxon>Viridiplantae</taxon>
        <taxon>Streptophyta</taxon>
        <taxon>Embryophyta</taxon>
        <taxon>Tracheophyta</taxon>
        <taxon>Spermatophyta</taxon>
        <taxon>Magnoliopsida</taxon>
        <taxon>eudicotyledons</taxon>
        <taxon>Gunneridae</taxon>
        <taxon>Pentapetalae</taxon>
        <taxon>rosids</taxon>
        <taxon>fabids</taxon>
        <taxon>Rosales</taxon>
        <taxon>Rosaceae</taxon>
        <taxon>Amygdaloideae</taxon>
        <taxon>Amygdaleae</taxon>
        <taxon>Prunus</taxon>
    </lineage>
</organism>
<dbReference type="InterPro" id="IPR016024">
    <property type="entry name" value="ARM-type_fold"/>
</dbReference>
<feature type="compositionally biased region" description="Acidic residues" evidence="6">
    <location>
        <begin position="1459"/>
        <end position="1489"/>
    </location>
</feature>